<dbReference type="InterPro" id="IPR004875">
    <property type="entry name" value="DDE_SF_endonuclease_dom"/>
</dbReference>
<name>A0ABD1IXW6_9TELE</name>
<gene>
    <name evidence="2" type="ORF">ACEWY4_025537</name>
</gene>
<accession>A0ABD1IXW6</accession>
<keyword evidence="3" id="KW-1185">Reference proteome</keyword>
<comment type="caution">
    <text evidence="2">The sequence shown here is derived from an EMBL/GenBank/DDBJ whole genome shotgun (WGS) entry which is preliminary data.</text>
</comment>
<dbReference type="AlphaFoldDB" id="A0ABD1IXW6"/>
<protein>
    <recommendedName>
        <fullName evidence="1">DDE-1 domain-containing protein</fullName>
    </recommendedName>
</protein>
<reference evidence="2 3" key="1">
    <citation type="submission" date="2024-09" db="EMBL/GenBank/DDBJ databases">
        <title>A chromosome-level genome assembly of Gray's grenadier anchovy, Coilia grayii.</title>
        <authorList>
            <person name="Fu Z."/>
        </authorList>
    </citation>
    <scope>NUCLEOTIDE SEQUENCE [LARGE SCALE GENOMIC DNA]</scope>
    <source>
        <strain evidence="2">G4</strain>
        <tissue evidence="2">Muscle</tissue>
    </source>
</reference>
<proteinExistence type="predicted"/>
<sequence>MSAAAQQVKMHKRSVRSTAKDFDIPYRTLARYCLKMTEGQLKGREEATTVTFGIWTKLGVTIVQTPDRIVARRGYKQVGSVPSAERGTLVTLACAVSATGNSIPPFFIFPRVHFRDHFLLNGPVGSKGGANPSGWMKEAHFLDFLKHLVENVKCTEEKTCLLLLDNHESHLSIAGLDYAKKNGIVISPLFYLNPTAACHRCHLNPTAACHRCHHLNPTPTACLHHHLNPTPAACHCRHHLNPTAACLRHHLNPTAACLRHHLNPTAAWSVLLCRFR</sequence>
<dbReference type="Proteomes" id="UP001591681">
    <property type="component" value="Unassembled WGS sequence"/>
</dbReference>
<feature type="domain" description="DDE-1" evidence="1">
    <location>
        <begin position="89"/>
        <end position="174"/>
    </location>
</feature>
<evidence type="ECO:0000313" key="2">
    <source>
        <dbReference type="EMBL" id="KAL2079793.1"/>
    </source>
</evidence>
<organism evidence="2 3">
    <name type="scientific">Coilia grayii</name>
    <name type="common">Gray's grenadier anchovy</name>
    <dbReference type="NCBI Taxonomy" id="363190"/>
    <lineage>
        <taxon>Eukaryota</taxon>
        <taxon>Metazoa</taxon>
        <taxon>Chordata</taxon>
        <taxon>Craniata</taxon>
        <taxon>Vertebrata</taxon>
        <taxon>Euteleostomi</taxon>
        <taxon>Actinopterygii</taxon>
        <taxon>Neopterygii</taxon>
        <taxon>Teleostei</taxon>
        <taxon>Clupei</taxon>
        <taxon>Clupeiformes</taxon>
        <taxon>Clupeoidei</taxon>
        <taxon>Engraulidae</taxon>
        <taxon>Coilinae</taxon>
        <taxon>Coilia</taxon>
    </lineage>
</organism>
<evidence type="ECO:0000313" key="3">
    <source>
        <dbReference type="Proteomes" id="UP001591681"/>
    </source>
</evidence>
<dbReference type="EMBL" id="JBHFQA010000022">
    <property type="protein sequence ID" value="KAL2079793.1"/>
    <property type="molecule type" value="Genomic_DNA"/>
</dbReference>
<dbReference type="Pfam" id="PF03184">
    <property type="entry name" value="DDE_1"/>
    <property type="match status" value="1"/>
</dbReference>
<evidence type="ECO:0000259" key="1">
    <source>
        <dbReference type="Pfam" id="PF03184"/>
    </source>
</evidence>